<organism evidence="2 3">
    <name type="scientific">Hadarchaeum yellowstonense</name>
    <dbReference type="NCBI Taxonomy" id="1776334"/>
    <lineage>
        <taxon>Archaea</taxon>
        <taxon>Methanobacteriati</taxon>
        <taxon>Candidatus Hadarchaeota</taxon>
        <taxon>Candidatus Hadarchaeia</taxon>
        <taxon>Candidatus Hadarchaeales</taxon>
        <taxon>Candidatus Hadarchaeaceae</taxon>
        <taxon>Candidatus Hadarchaeum</taxon>
    </lineage>
</organism>
<evidence type="ECO:0000313" key="3">
    <source>
        <dbReference type="Proteomes" id="UP000074294"/>
    </source>
</evidence>
<gene>
    <name evidence="2" type="ORF">APZ16_06280</name>
</gene>
<dbReference type="AlphaFoldDB" id="A0A147JZ97"/>
<comment type="caution">
    <text evidence="2">The sequence shown here is derived from an EMBL/GenBank/DDBJ whole genome shotgun (WGS) entry which is preliminary data.</text>
</comment>
<dbReference type="Proteomes" id="UP000074294">
    <property type="component" value="Unassembled WGS sequence"/>
</dbReference>
<proteinExistence type="predicted"/>
<feature type="domain" description="Bacterial repeat" evidence="1">
    <location>
        <begin position="273"/>
        <end position="338"/>
    </location>
</feature>
<dbReference type="EMBL" id="LQMQ01000012">
    <property type="protein sequence ID" value="KUO41944.1"/>
    <property type="molecule type" value="Genomic_DNA"/>
</dbReference>
<evidence type="ECO:0000259" key="1">
    <source>
        <dbReference type="Pfam" id="PF18998"/>
    </source>
</evidence>
<sequence length="453" mass="48766">MIIAFIFFLFAVFSIWVYGFEARMFAADLYRMDILYNQMSERLVATYDGENLRIKNMSWTHPNGTVTSRVMYLIIYDLENYKKGETPWPGPAAFYSFDPPLVIYNRDEKVVKIPKENLNGGKFTALDIWTAYARRFVVAINIPPPPPPPPPNFNFSVSLSPNSGSTPQGGSVSSTVTVTLVSGSTDAVYLSADNLPQGVSATFNPNVGNPTFTSSLTITTSTSTPTGTYQIRIIGNCRGLVRENTYTLTVTSAGGGGGGGTYYNLTTSVDPTSEAGSVTPVGGSYPAGSQITLRADRNPYASLYWSFRNWSGNITSTENPVAITMDGNKSVTAVFKAIGGSVSLISNGNGDGGMSPGETWTYRVTITSYNYNGPITFTANKPDYVTVSFSTPSTNISSGGSVSTDMSVQLKSDAIQRGDVQPGSVFFVSVYANEDKQNGVYWGKVIGPITVYG</sequence>
<dbReference type="Pfam" id="PF18998">
    <property type="entry name" value="Flg_new_2"/>
    <property type="match status" value="1"/>
</dbReference>
<protein>
    <recommendedName>
        <fullName evidence="1">Bacterial repeat domain-containing protein</fullName>
    </recommendedName>
</protein>
<reference evidence="2 3" key="1">
    <citation type="journal article" date="2016" name="Nat. Microbiol.">
        <title>Genomic inference of the metabolism of cosmopolitan subsurface Archaea, Hadesarchaea.</title>
        <authorList>
            <person name="Baker B.J."/>
            <person name="Saw J.H."/>
            <person name="Lind A.E."/>
            <person name="Lazar C.S."/>
            <person name="Hinrichs K.-U."/>
            <person name="Teske A.P."/>
            <person name="Ettema T.J."/>
        </authorList>
    </citation>
    <scope>NUCLEOTIDE SEQUENCE [LARGE SCALE GENOMIC DNA]</scope>
</reference>
<evidence type="ECO:0000313" key="2">
    <source>
        <dbReference type="EMBL" id="KUO41944.1"/>
    </source>
</evidence>
<name>A0A147JZ97_HADYE</name>
<accession>A0A147JZ97</accession>
<dbReference type="InterPro" id="IPR044060">
    <property type="entry name" value="Bacterial_rp_domain"/>
</dbReference>